<gene>
    <name evidence="3" type="primary">C11H1orf216</name>
</gene>
<dbReference type="PANTHER" id="PTHR35673">
    <property type="entry name" value="UPF0500 PROTEIN C1ORF216"/>
    <property type="match status" value="1"/>
</dbReference>
<dbReference type="InterPro" id="IPR027812">
    <property type="entry name" value="DUF4653"/>
</dbReference>
<dbReference type="Proteomes" id="UP000515156">
    <property type="component" value="Chromosome 11"/>
</dbReference>
<organism evidence="2 3">
    <name type="scientific">Microcaecilia unicolor</name>
    <dbReference type="NCBI Taxonomy" id="1415580"/>
    <lineage>
        <taxon>Eukaryota</taxon>
        <taxon>Metazoa</taxon>
        <taxon>Chordata</taxon>
        <taxon>Craniata</taxon>
        <taxon>Vertebrata</taxon>
        <taxon>Euteleostomi</taxon>
        <taxon>Amphibia</taxon>
        <taxon>Gymnophiona</taxon>
        <taxon>Siphonopidae</taxon>
        <taxon>Microcaecilia</taxon>
    </lineage>
</organism>
<evidence type="ECO:0000313" key="2">
    <source>
        <dbReference type="Proteomes" id="UP000515156"/>
    </source>
</evidence>
<accession>A0A6P7ZN62</accession>
<evidence type="ECO:0000256" key="1">
    <source>
        <dbReference type="SAM" id="MobiDB-lite"/>
    </source>
</evidence>
<dbReference type="OrthoDB" id="9900901at2759"/>
<reference evidence="2" key="1">
    <citation type="submission" date="2024-06" db="UniProtKB">
        <authorList>
            <consortium name="RefSeq"/>
        </authorList>
    </citation>
    <scope>NUCLEOTIDE SEQUENCE [LARGE SCALE GENOMIC DNA]</scope>
</reference>
<dbReference type="AlphaFoldDB" id="A0A6P7ZN62"/>
<dbReference type="FunCoup" id="A0A6P7ZN62">
    <property type="interactions" value="35"/>
</dbReference>
<dbReference type="CTD" id="101169375"/>
<dbReference type="KEGG" id="muo:115481024"/>
<feature type="compositionally biased region" description="Basic and acidic residues" evidence="1">
    <location>
        <begin position="169"/>
        <end position="184"/>
    </location>
</feature>
<dbReference type="GeneID" id="115481024"/>
<keyword evidence="2" id="KW-1185">Reference proteome</keyword>
<feature type="region of interest" description="Disordered" evidence="1">
    <location>
        <begin position="165"/>
        <end position="254"/>
    </location>
</feature>
<proteinExistence type="predicted"/>
<dbReference type="PANTHER" id="PTHR35673:SF1">
    <property type="entry name" value="UPF0500 PROTEIN C1ORF216"/>
    <property type="match status" value="1"/>
</dbReference>
<sequence>METGRKKASDKGEAETDKGDSEEEIKGDRKKEARSCELRTDSRGTGEEKLRECWWATSAKSREMFAVLESDGPVNSLIHEMNRGSTFGGTKEYRQDKNFNIVEDVCGKNENWNQVQVGLRSEEKTHDLLCTAVPEDNLVLLAQRQKGKARLRDISQTMESEGIGLSCEDDVRSPPEGAEIRCSDPGEATADTGGGCDQWAGSPLEDNGYASSSLSIDSPDSTTGNLWDGPAATSEGEAMTEDPKQGDGESSSDSEALFPTLLEAFQNLKDKEKYKELEKEKHHVHLTMYRRLALLRWIRSLQQKVIDQQNRLQESFDTILDNRKELLRYIQQGVTCSKEPIHATEGSI</sequence>
<protein>
    <submittedName>
        <fullName evidence="3">UPF0500 protein C1orf216 homolog</fullName>
    </submittedName>
</protein>
<feature type="region of interest" description="Disordered" evidence="1">
    <location>
        <begin position="1"/>
        <end position="48"/>
    </location>
</feature>
<evidence type="ECO:0000313" key="3">
    <source>
        <dbReference type="RefSeq" id="XP_030075869.1"/>
    </source>
</evidence>
<dbReference type="RefSeq" id="XP_030075869.1">
    <property type="nucleotide sequence ID" value="XM_030220009.1"/>
</dbReference>
<dbReference type="Pfam" id="PF15546">
    <property type="entry name" value="DUF4653"/>
    <property type="match status" value="1"/>
</dbReference>
<dbReference type="InParanoid" id="A0A6P7ZN62"/>
<reference evidence="3" key="2">
    <citation type="submission" date="2025-08" db="UniProtKB">
        <authorList>
            <consortium name="RefSeq"/>
        </authorList>
    </citation>
    <scope>IDENTIFICATION</scope>
</reference>
<name>A0A6P7ZN62_9AMPH</name>
<feature type="compositionally biased region" description="Low complexity" evidence="1">
    <location>
        <begin position="211"/>
        <end position="221"/>
    </location>
</feature>